<name>A0ABY7TYF4_9SPHN</name>
<keyword evidence="5" id="KW-1185">Reference proteome</keyword>
<dbReference type="Gene3D" id="2.60.120.260">
    <property type="entry name" value="Galactose-binding domain-like"/>
    <property type="match status" value="1"/>
</dbReference>
<organism evidence="4 5">
    <name type="scientific">Novosphingobium humi</name>
    <dbReference type="NCBI Taxonomy" id="2282397"/>
    <lineage>
        <taxon>Bacteria</taxon>
        <taxon>Pseudomonadati</taxon>
        <taxon>Pseudomonadota</taxon>
        <taxon>Alphaproteobacteria</taxon>
        <taxon>Sphingomonadales</taxon>
        <taxon>Sphingomonadaceae</taxon>
        <taxon>Novosphingobium</taxon>
    </lineage>
</organism>
<dbReference type="PANTHER" id="PTHR43817:SF1">
    <property type="entry name" value="HYDROLASE, FAMILY 43, PUTATIVE (AFU_ORTHOLOGUE AFUA_3G01660)-RELATED"/>
    <property type="match status" value="1"/>
</dbReference>
<dbReference type="RefSeq" id="WP_273618632.1">
    <property type="nucleotide sequence ID" value="NZ_CP117417.1"/>
</dbReference>
<protein>
    <submittedName>
        <fullName evidence="4">Glycosyl hydrolase</fullName>
    </submittedName>
</protein>
<evidence type="ECO:0000256" key="1">
    <source>
        <dbReference type="ARBA" id="ARBA00022729"/>
    </source>
</evidence>
<dbReference type="EMBL" id="CP117417">
    <property type="protein sequence ID" value="WCT78302.1"/>
    <property type="molecule type" value="Genomic_DNA"/>
</dbReference>
<keyword evidence="2 4" id="KW-0378">Hydrolase</keyword>
<dbReference type="NCBIfam" id="NF045579">
    <property type="entry name" value="rhamnoside_JR"/>
    <property type="match status" value="1"/>
</dbReference>
<sequence>MSRRIVSLFLATGSLLAQADAQARPAHEALSPPASLDAPAIADLARRFADPPVEARPRVWWHWMNGNITKDGIAKDLAWMKSVGIGGAQTFDVNLTTPRIVDKRLVYMSPEWKDAFRFAAAEADRLGLELAIASSPGWSETGGPWVTPQDALKKLVWSETIVEGGKPFAGRLATPPSITGPFQSIPQQPDLTDLLAERPLHPRPERLYRDTVVLAVPVADVEALPVPDVFGPQGERVEPGAINGGPAASGLRVAAPGTVTLDYRAPVALRCATVFLPGAAVPLLGGLFAASFEASDDNVTWKPVADVPLATVPTTVSFRQIRARYMRLSLRFPTHDGGEGGSGPGPAADNGLAMPDPFGAMIGKIMSSPLTVTQFTASSVPMIDRFETKAGFALAGDYLSFPVPQDDPQVPVPASVIDLTRKLRPDGGLDWTPPPGRWKVLRMGYSLLGTTNHPATAEATGLEADVYDAGAVRRYMDHYLGMYRDAAGPELVGAHGVRALVTDSIEVGAANWTPNLIRQFRRLRGYDPLPWLPTLTGQIVQSRAASDSFLLDYRRTLSELMASEHYGTIAQASHEAGLKFYAEALESRRPSLGDDMAMRRYADYPMAATWAFARGGQPEDSARADIRGAASIAHILGREDVAAESFTASMKPWAFGPADLKHVVDFEFVSGVTRPVIHTSVHVPGDDHVPGLSLGGIGQYFNRNESWAPLARPWIDYIARNSVLLRQGRNVADLAYFYGEEAPLTGLYSDRRVPDAPREHAYDFLDIASLSDALANDGGDLVTPGGARYRAIYLGGSSDHMSLATLRRLSALVEGGATLIGQRPVHMLGLAGDKAGFDALADRMWSGRPETMLGKGRVIASNDPDAALERAGVAPAFHMAGAGADAEVPFIERQFPGGRSWFLVNRRETPVAFEGHFRVTGLRPEIWHAETGAREAVTYRIVGHETVVPLHLAAGDALHIVFAGPAQGKGYTVPAAIPAPSTVLEGAWTVSFQPGRGAPQSAVLPRLAPLDTQSEPGIRYFSGVATYQKDFAAPRGWKAGQPLMLDLGEARDIAEVTVNGKVLGSVWHAPYRLDIGGAVRPGRNRLSLRVANLWVNRLIGDQQPGTQKITWTDTPTYKASASLRRSGLVGPVTLTPMTSGVTDIKRTMR</sequence>
<dbReference type="InterPro" id="IPR008979">
    <property type="entry name" value="Galactose-bd-like_sf"/>
</dbReference>
<evidence type="ECO:0000313" key="4">
    <source>
        <dbReference type="EMBL" id="WCT78302.1"/>
    </source>
</evidence>
<dbReference type="GO" id="GO:0016787">
    <property type="term" value="F:hydrolase activity"/>
    <property type="evidence" value="ECO:0007669"/>
    <property type="project" value="UniProtKB-KW"/>
</dbReference>
<evidence type="ECO:0000256" key="2">
    <source>
        <dbReference type="ARBA" id="ARBA00022801"/>
    </source>
</evidence>
<accession>A0ABY7TYF4</accession>
<reference evidence="4 5" key="1">
    <citation type="submission" date="2023-02" db="EMBL/GenBank/DDBJ databases">
        <title>Genome sequence of Novosphingobium humi KACC 19094.</title>
        <authorList>
            <person name="Kim S."/>
            <person name="Heo J."/>
            <person name="Kwon S.-W."/>
        </authorList>
    </citation>
    <scope>NUCLEOTIDE SEQUENCE [LARGE SCALE GENOMIC DNA]</scope>
    <source>
        <strain evidence="4 5">KACC 19094</strain>
    </source>
</reference>
<dbReference type="SUPFAM" id="SSF49785">
    <property type="entry name" value="Galactose-binding domain-like"/>
    <property type="match status" value="1"/>
</dbReference>
<dbReference type="Pfam" id="PF17132">
    <property type="entry name" value="Glyco_hydro_106"/>
    <property type="match status" value="1"/>
</dbReference>
<dbReference type="PANTHER" id="PTHR43817">
    <property type="entry name" value="GLYCOSYL HYDROLASE"/>
    <property type="match status" value="1"/>
</dbReference>
<proteinExistence type="predicted"/>
<gene>
    <name evidence="4" type="ORF">PQ457_04825</name>
</gene>
<feature type="chain" id="PRO_5045662195" evidence="3">
    <location>
        <begin position="20"/>
        <end position="1149"/>
    </location>
</feature>
<feature type="signal peptide" evidence="3">
    <location>
        <begin position="1"/>
        <end position="19"/>
    </location>
</feature>
<keyword evidence="1 3" id="KW-0732">Signal</keyword>
<evidence type="ECO:0000313" key="5">
    <source>
        <dbReference type="Proteomes" id="UP001218231"/>
    </source>
</evidence>
<evidence type="ECO:0000256" key="3">
    <source>
        <dbReference type="SAM" id="SignalP"/>
    </source>
</evidence>
<dbReference type="Proteomes" id="UP001218231">
    <property type="component" value="Chromosome"/>
</dbReference>